<protein>
    <submittedName>
        <fullName evidence="1">Uncharacterized protein</fullName>
    </submittedName>
</protein>
<accession>A0A3B0XSS5</accession>
<dbReference type="AlphaFoldDB" id="A0A3B0XSS5"/>
<proteinExistence type="predicted"/>
<name>A0A3B0XSS5_9ZZZZ</name>
<evidence type="ECO:0000313" key="1">
    <source>
        <dbReference type="EMBL" id="VAW71465.1"/>
    </source>
</evidence>
<dbReference type="EMBL" id="UOFL01000022">
    <property type="protein sequence ID" value="VAW71465.1"/>
    <property type="molecule type" value="Genomic_DNA"/>
</dbReference>
<feature type="non-terminal residue" evidence="1">
    <location>
        <position position="1"/>
    </location>
</feature>
<organism evidence="1">
    <name type="scientific">hydrothermal vent metagenome</name>
    <dbReference type="NCBI Taxonomy" id="652676"/>
    <lineage>
        <taxon>unclassified sequences</taxon>
        <taxon>metagenomes</taxon>
        <taxon>ecological metagenomes</taxon>
    </lineage>
</organism>
<reference evidence="1" key="1">
    <citation type="submission" date="2018-06" db="EMBL/GenBank/DDBJ databases">
        <authorList>
            <person name="Zhirakovskaya E."/>
        </authorList>
    </citation>
    <scope>NUCLEOTIDE SEQUENCE</scope>
</reference>
<gene>
    <name evidence="1" type="ORF">MNBD_GAMMA12-3796</name>
</gene>
<sequence>AGYFEASLGYLSLESKNLEMITKIKIYSSNITIEHSGYGLSEE</sequence>